<dbReference type="EMBL" id="JAYWMA010000004">
    <property type="protein sequence ID" value="MEX3528364.1"/>
    <property type="molecule type" value="Genomic_DNA"/>
</dbReference>
<reference evidence="3 6" key="2">
    <citation type="journal article" date="2024" name="Fungal Genet. Biol.">
        <title>The porcine skin microbiome exhibits broad fungal antagonism.</title>
        <authorList>
            <person name="De La Cruz K.F."/>
            <person name="Townsend E.C."/>
            <person name="Alex Cheong J.Z."/>
            <person name="Salamzade R."/>
            <person name="Liu A."/>
            <person name="Sandstrom S."/>
            <person name="Davila E."/>
            <person name="Huang L."/>
            <person name="Xu K.H."/>
            <person name="Wu S.Y."/>
            <person name="Meudt J.J."/>
            <person name="Shanmuganayagam D."/>
            <person name="Gibson A.L.F."/>
            <person name="Kalan L.R."/>
        </authorList>
    </citation>
    <scope>NUCLEOTIDE SEQUENCE [LARGE SCALE GENOMIC DNA]</scope>
    <source>
        <strain evidence="3 6">LK2569</strain>
    </source>
</reference>
<reference evidence="4 5" key="1">
    <citation type="submission" date="2017-09" db="EMBL/GenBank/DDBJ databases">
        <title>Bacterial strain isolated from the female urinary microbiota.</title>
        <authorList>
            <person name="Thomas-White K."/>
            <person name="Kumar N."/>
            <person name="Forster S."/>
            <person name="Putonti C."/>
            <person name="Lawley T."/>
            <person name="Wolfe A.J."/>
        </authorList>
    </citation>
    <scope>NUCLEOTIDE SEQUENCE [LARGE SCALE GENOMIC DNA]</scope>
    <source>
        <strain evidence="4 5">UMB0908</strain>
    </source>
</reference>
<dbReference type="InterPro" id="IPR011990">
    <property type="entry name" value="TPR-like_helical_dom_sf"/>
</dbReference>
<dbReference type="Proteomes" id="UP000235363">
    <property type="component" value="Unassembled WGS sequence"/>
</dbReference>
<dbReference type="Pfam" id="PF00085">
    <property type="entry name" value="Thioredoxin"/>
    <property type="match status" value="1"/>
</dbReference>
<evidence type="ECO:0000313" key="5">
    <source>
        <dbReference type="Proteomes" id="UP000235363"/>
    </source>
</evidence>
<feature type="domain" description="Thioredoxin" evidence="2">
    <location>
        <begin position="54"/>
        <end position="166"/>
    </location>
</feature>
<feature type="region of interest" description="Disordered" evidence="1">
    <location>
        <begin position="38"/>
        <end position="57"/>
    </location>
</feature>
<sequence>MTHAHGHSHGHSHSHGGHRECSTPPPPPGTVDLEALKREADARAEAERRISDQGEGLPPLVDVTAENFEPEVVIRSEQVPVVVLIGAAASPESVRMRLLLEEMAREANLNWIAAWVDADTQMDVARAFGVQALPTVVGVAMGQPIGQFVGEQTRDYMDQWIEAVMDATRGRLKGLPAGTRMMGEGEEGPDPDGGPKPPTDDPRLEQAEEKLNEGDFDGAVEVYDEILKSEPANAELKAARTNVAFLARAQKIDRSSDPVARADADPGNVALALEAADVEMLVGDPALSLERLLVLLPTVFGDDRTAVKDRLLDLLQLFDAADPVALDARRRMASALF</sequence>
<evidence type="ECO:0000259" key="2">
    <source>
        <dbReference type="PROSITE" id="PS51352"/>
    </source>
</evidence>
<evidence type="ECO:0000313" key="6">
    <source>
        <dbReference type="Proteomes" id="UP001558353"/>
    </source>
</evidence>
<organism evidence="4 5">
    <name type="scientific">Corynebacterium xerosis</name>
    <dbReference type="NCBI Taxonomy" id="1725"/>
    <lineage>
        <taxon>Bacteria</taxon>
        <taxon>Bacillati</taxon>
        <taxon>Actinomycetota</taxon>
        <taxon>Actinomycetes</taxon>
        <taxon>Mycobacteriales</taxon>
        <taxon>Corynebacteriaceae</taxon>
        <taxon>Corynebacterium</taxon>
    </lineage>
</organism>
<dbReference type="InterPro" id="IPR013766">
    <property type="entry name" value="Thioredoxin_domain"/>
</dbReference>
<evidence type="ECO:0000256" key="1">
    <source>
        <dbReference type="SAM" id="MobiDB-lite"/>
    </source>
</evidence>
<dbReference type="Pfam" id="PF14561">
    <property type="entry name" value="TPR_20"/>
    <property type="match status" value="1"/>
</dbReference>
<gene>
    <name evidence="4" type="ORF">CJ204_03730</name>
    <name evidence="3" type="ORF">VVR64_04690</name>
</gene>
<keyword evidence="6" id="KW-1185">Reference proteome</keyword>
<dbReference type="Gene3D" id="1.25.40.10">
    <property type="entry name" value="Tetratricopeptide repeat domain"/>
    <property type="match status" value="1"/>
</dbReference>
<dbReference type="Gene3D" id="3.40.30.10">
    <property type="entry name" value="Glutaredoxin"/>
    <property type="match status" value="1"/>
</dbReference>
<dbReference type="Proteomes" id="UP001558353">
    <property type="component" value="Unassembled WGS sequence"/>
</dbReference>
<evidence type="ECO:0000313" key="4">
    <source>
        <dbReference type="EMBL" id="PMC62792.1"/>
    </source>
</evidence>
<evidence type="ECO:0000313" key="3">
    <source>
        <dbReference type="EMBL" id="MEX3528364.1"/>
    </source>
</evidence>
<dbReference type="CDD" id="cd02956">
    <property type="entry name" value="ybbN"/>
    <property type="match status" value="1"/>
</dbReference>
<name>A0A2N6T0H1_9CORY</name>
<comment type="caution">
    <text evidence="4">The sequence shown here is derived from an EMBL/GenBank/DDBJ whole genome shotgun (WGS) entry which is preliminary data.</text>
</comment>
<proteinExistence type="predicted"/>
<dbReference type="SUPFAM" id="SSF52833">
    <property type="entry name" value="Thioredoxin-like"/>
    <property type="match status" value="1"/>
</dbReference>
<dbReference type="InterPro" id="IPR036249">
    <property type="entry name" value="Thioredoxin-like_sf"/>
</dbReference>
<feature type="region of interest" description="Disordered" evidence="1">
    <location>
        <begin position="173"/>
        <end position="203"/>
    </location>
</feature>
<dbReference type="STRING" id="1725.WU86_11585"/>
<feature type="compositionally biased region" description="Basic residues" evidence="1">
    <location>
        <begin position="1"/>
        <end position="16"/>
    </location>
</feature>
<dbReference type="PROSITE" id="PS51352">
    <property type="entry name" value="THIOREDOXIN_2"/>
    <property type="match status" value="1"/>
</dbReference>
<dbReference type="AlphaFoldDB" id="A0A2N6T0H1"/>
<protein>
    <submittedName>
        <fullName evidence="4">Co-chaperone YbbN</fullName>
    </submittedName>
    <submittedName>
        <fullName evidence="3">Tetratricopeptide repeat protein</fullName>
    </submittedName>
</protein>
<reference evidence="3" key="3">
    <citation type="submission" date="2024-01" db="EMBL/GenBank/DDBJ databases">
        <authorList>
            <person name="De La Cruz K.F."/>
            <person name="Townsend E.C."/>
            <person name="Salamzade R."/>
            <person name="Kalan L.R."/>
        </authorList>
    </citation>
    <scope>NUCLEOTIDE SEQUENCE</scope>
    <source>
        <strain evidence="3">LK2569</strain>
    </source>
</reference>
<dbReference type="EMBL" id="PNHF01000006">
    <property type="protein sequence ID" value="PMC62792.1"/>
    <property type="molecule type" value="Genomic_DNA"/>
</dbReference>
<dbReference type="RefSeq" id="WP_102212285.1">
    <property type="nucleotide sequence ID" value="NZ_DYUU01000153.1"/>
</dbReference>
<accession>A0A2N6T0H1</accession>
<feature type="region of interest" description="Disordered" evidence="1">
    <location>
        <begin position="1"/>
        <end position="32"/>
    </location>
</feature>
<dbReference type="GO" id="GO:0006950">
    <property type="term" value="P:response to stress"/>
    <property type="evidence" value="ECO:0007669"/>
    <property type="project" value="UniProtKB-ARBA"/>
</dbReference>
<feature type="compositionally biased region" description="Basic and acidic residues" evidence="1">
    <location>
        <begin position="38"/>
        <end position="52"/>
    </location>
</feature>